<evidence type="ECO:0000313" key="3">
    <source>
        <dbReference type="Proteomes" id="UP000006753"/>
    </source>
</evidence>
<dbReference type="eggNOG" id="ENOG502SIYG">
    <property type="taxonomic scope" value="Eukaryota"/>
</dbReference>
<dbReference type="AlphaFoldDB" id="K1WUC3"/>
<accession>K1WUC3</accession>
<dbReference type="InParanoid" id="K1WUC3"/>
<reference evidence="2 3" key="1">
    <citation type="journal article" date="2012" name="BMC Genomics">
        <title>Sequencing the genome of Marssonina brunnea reveals fungus-poplar co-evolution.</title>
        <authorList>
            <person name="Zhu S."/>
            <person name="Cao Y.-Z."/>
            <person name="Jiang C."/>
            <person name="Tan B.-Y."/>
            <person name="Wang Z."/>
            <person name="Feng S."/>
            <person name="Zhang L."/>
            <person name="Su X.-H."/>
            <person name="Brejova B."/>
            <person name="Vinar T."/>
            <person name="Xu M."/>
            <person name="Wang M.-X."/>
            <person name="Zhang S.-G."/>
            <person name="Huang M.-R."/>
            <person name="Wu R."/>
            <person name="Zhou Y."/>
        </authorList>
    </citation>
    <scope>NUCLEOTIDE SEQUENCE [LARGE SCALE GENOMIC DNA]</scope>
    <source>
        <strain evidence="2 3">MB_m1</strain>
    </source>
</reference>
<name>K1WUC3_MARBU</name>
<dbReference type="HOGENOM" id="CLU_336173_0_0_1"/>
<keyword evidence="3" id="KW-1185">Reference proteome</keyword>
<dbReference type="Proteomes" id="UP000006753">
    <property type="component" value="Unassembled WGS sequence"/>
</dbReference>
<gene>
    <name evidence="2" type="ORF">MBM_00378</name>
</gene>
<proteinExistence type="predicted"/>
<dbReference type="KEGG" id="mbe:MBM_00378"/>
<dbReference type="Pfam" id="PF06985">
    <property type="entry name" value="HET"/>
    <property type="match status" value="1"/>
</dbReference>
<dbReference type="PANTHER" id="PTHR24148:SF64">
    <property type="entry name" value="HETEROKARYON INCOMPATIBILITY DOMAIN-CONTAINING PROTEIN"/>
    <property type="match status" value="1"/>
</dbReference>
<dbReference type="EMBL" id="JH921428">
    <property type="protein sequence ID" value="EKD21265.1"/>
    <property type="molecule type" value="Genomic_DNA"/>
</dbReference>
<sequence length="757" mass="84250">MTLPFRLIGQIDGKFAVFDTNSARYTVNSFDIITYTWGAPAKVKYNPSKCGIEGVSWNVTIAEKKLEDIKALMITQNIRYLWADCLCINQEEDGPGEEKSSVVPMMYQYYRSASRCFILMDMEERWDPQETVDDLKFIDHILANMGGASLASEAMLSPNLTNRLSKWASEKWYFPIDFATVRSTAIDVGVLNCYATSIRKVKELFENKYFTRVWTFQEMLLGKNITMYGVGAGGIVFCLGQLDTWMDLATESKDKAVKLWAWINTSRVLKTASVNAILGRLDDDFESLNSLQTQVRGMTCARTDIINGGPRWWCENHKGVSNVFSAISITPRECGVQKDIFLGLLGVFEGLFTPAEVKHDLSSEDMGKNSFAFFKQLSLKTGLAWTKLAVSSGERGEYDWIPVLPSNSKLLTTDCFAAVLNLGRLKNSMAKTLAITGLVGAPKKYMKIVLTQDKKGRAFEFLFKGCNAGKKVSTGLFQKELIPVYDQARDVSGDETGRILVQCATVLGSIMDPGGNVVQYRRRLLAKLQPLWQISDPNAKPTGWQDRCVSGTDWEDPHPLYFRVHNRSMNFRMGAIYDCGSRLQNESTRDISCTVRVNCGCMIVAPFSLMFGAITAVAGCSLGEISASLEGDRIILKDGLGLVQVGDVDEAPQAFDLVAFGGDVLSHREYASQCRATRDHKPVEPKLQWPRGRALVRDGFKHGITDSMRDYGYFESGGSGNLLICRNNPIGRYMNVGVCIDDWIENKSGGYAAVTIK</sequence>
<dbReference type="OrthoDB" id="2157530at2759"/>
<evidence type="ECO:0000259" key="1">
    <source>
        <dbReference type="Pfam" id="PF06985"/>
    </source>
</evidence>
<dbReference type="GeneID" id="18756313"/>
<dbReference type="RefSeq" id="XP_007288267.1">
    <property type="nucleotide sequence ID" value="XM_007288205.1"/>
</dbReference>
<dbReference type="PANTHER" id="PTHR24148">
    <property type="entry name" value="ANKYRIN REPEAT DOMAIN-CONTAINING PROTEIN 39 HOMOLOG-RELATED"/>
    <property type="match status" value="1"/>
</dbReference>
<protein>
    <recommendedName>
        <fullName evidence="1">Heterokaryon incompatibility domain-containing protein</fullName>
    </recommendedName>
</protein>
<dbReference type="InterPro" id="IPR052895">
    <property type="entry name" value="HetReg/Transcr_Mod"/>
</dbReference>
<dbReference type="InterPro" id="IPR010730">
    <property type="entry name" value="HET"/>
</dbReference>
<evidence type="ECO:0000313" key="2">
    <source>
        <dbReference type="EMBL" id="EKD21265.1"/>
    </source>
</evidence>
<dbReference type="STRING" id="1072389.K1WUC3"/>
<dbReference type="OMA" id="YLWADCV"/>
<feature type="domain" description="Heterokaryon incompatibility" evidence="1">
    <location>
        <begin position="32"/>
        <end position="218"/>
    </location>
</feature>
<organism evidence="2 3">
    <name type="scientific">Marssonina brunnea f. sp. multigermtubi (strain MB_m1)</name>
    <name type="common">Marssonina leaf spot fungus</name>
    <dbReference type="NCBI Taxonomy" id="1072389"/>
    <lineage>
        <taxon>Eukaryota</taxon>
        <taxon>Fungi</taxon>
        <taxon>Dikarya</taxon>
        <taxon>Ascomycota</taxon>
        <taxon>Pezizomycotina</taxon>
        <taxon>Leotiomycetes</taxon>
        <taxon>Helotiales</taxon>
        <taxon>Drepanopezizaceae</taxon>
        <taxon>Drepanopeziza</taxon>
    </lineage>
</organism>